<sequence length="549" mass="61826">MVAVGWKSVSGSWSWSSAIPIEESRRLTTQSISSGLTRSEWSSATHGRAVSSVHRANAVSGSASTDLDIELQDQDRAQFMRKKKVAFWVGYVGTDYKGLQIVRGPDAVKTIEGELEKAIFKAGGILDTNYGHLEKVSWSRSSRTDKGVHSLATVITMKMELAPTAWMSDVDGLLLAENINIHLPPTIRVFGVVPVTKSFEARRFCRHRTYHYLLPSALIGIRQNTAPEVVGERIEKFREILSQFVGRYPYHNFTIRRLYRSSVLNAKSSWGKNNSRRRSPFPAETQAAETQDDEIEEDVEKSEAPVDEAPVYSNTNLQADMLDVKAYWLSTPNRADKLGPSHFRRILECTCGGLEVSNGASFVRISITGESFMVHQIRKMVATAVGVARGLLPDDIIMLALCRHTRVILPLAPSEGLLLARNSFHPYRQLTAPPREREFRESEVGVDRLKELPRLHMPKRVEENVDLFWRDVLLPRMAPLLDESLPHWTFWLSCLESQGFISEAEISDVRTKWANWREQGRLKMEAAKAAGIPLSELDEEDMLPEGAEN</sequence>
<comment type="catalytic activity">
    <reaction evidence="4">
        <text>a uridine in tRNA = a pseudouridine in tRNA</text>
        <dbReference type="Rhea" id="RHEA:54572"/>
        <dbReference type="Rhea" id="RHEA-COMP:13339"/>
        <dbReference type="Rhea" id="RHEA-COMP:13934"/>
        <dbReference type="ChEBI" id="CHEBI:65314"/>
        <dbReference type="ChEBI" id="CHEBI:65315"/>
    </reaction>
</comment>
<dbReference type="GO" id="GO:0008033">
    <property type="term" value="P:tRNA processing"/>
    <property type="evidence" value="ECO:0007669"/>
    <property type="project" value="UniProtKB-KW"/>
</dbReference>
<gene>
    <name evidence="9" type="ORF">R1sor_000306</name>
</gene>
<feature type="active site" description="Nucleophile" evidence="5">
    <location>
        <position position="145"/>
    </location>
</feature>
<dbReference type="InterPro" id="IPR020095">
    <property type="entry name" value="PsdUridine_synth_TruA_C"/>
</dbReference>
<evidence type="ECO:0000256" key="6">
    <source>
        <dbReference type="PIRSR" id="PIRSR641708-2"/>
    </source>
</evidence>
<dbReference type="InterPro" id="IPR041708">
    <property type="entry name" value="PUS1/PUS2-like"/>
</dbReference>
<dbReference type="AlphaFoldDB" id="A0ABD3GWQ5"/>
<comment type="caution">
    <text evidence="9">The sequence shown here is derived from an EMBL/GenBank/DDBJ whole genome shotgun (WGS) entry which is preliminary data.</text>
</comment>
<dbReference type="Gene3D" id="3.30.70.580">
    <property type="entry name" value="Pseudouridine synthase I, catalytic domain, N-terminal subdomain"/>
    <property type="match status" value="1"/>
</dbReference>
<comment type="similarity">
    <text evidence="1">Belongs to the tRNA pseudouridine synthase TruA family.</text>
</comment>
<evidence type="ECO:0000256" key="4">
    <source>
        <dbReference type="ARBA" id="ARBA00036943"/>
    </source>
</evidence>
<feature type="region of interest" description="Disordered" evidence="7">
    <location>
        <begin position="269"/>
        <end position="307"/>
    </location>
</feature>
<dbReference type="SUPFAM" id="SSF55120">
    <property type="entry name" value="Pseudouridine synthase"/>
    <property type="match status" value="2"/>
</dbReference>
<dbReference type="InterPro" id="IPR001406">
    <property type="entry name" value="PsdUridine_synth_TruA"/>
</dbReference>
<organism evidence="9 10">
    <name type="scientific">Riccia sorocarpa</name>
    <dbReference type="NCBI Taxonomy" id="122646"/>
    <lineage>
        <taxon>Eukaryota</taxon>
        <taxon>Viridiplantae</taxon>
        <taxon>Streptophyta</taxon>
        <taxon>Embryophyta</taxon>
        <taxon>Marchantiophyta</taxon>
        <taxon>Marchantiopsida</taxon>
        <taxon>Marchantiidae</taxon>
        <taxon>Marchantiales</taxon>
        <taxon>Ricciaceae</taxon>
        <taxon>Riccia</taxon>
    </lineage>
</organism>
<dbReference type="FunFam" id="3.30.70.580:FF:000002">
    <property type="entry name" value="tRNA pseudouridine synthase"/>
    <property type="match status" value="1"/>
</dbReference>
<dbReference type="InterPro" id="IPR020103">
    <property type="entry name" value="PsdUridine_synth_cat_dom_sf"/>
</dbReference>
<dbReference type="PANTHER" id="PTHR11142:SF9">
    <property type="entry name" value="TRNA PSEUDOURIDINE SYNTHASE-RELATED"/>
    <property type="match status" value="1"/>
</dbReference>
<reference evidence="9 10" key="1">
    <citation type="submission" date="2024-09" db="EMBL/GenBank/DDBJ databases">
        <title>Chromosome-scale assembly of Riccia sorocarpa.</title>
        <authorList>
            <person name="Paukszto L."/>
        </authorList>
    </citation>
    <scope>NUCLEOTIDE SEQUENCE [LARGE SCALE GENOMIC DNA]</scope>
    <source>
        <strain evidence="9">LP-2024</strain>
        <tissue evidence="9">Aerial parts of the thallus</tissue>
    </source>
</reference>
<dbReference type="PANTHER" id="PTHR11142">
    <property type="entry name" value="PSEUDOURIDYLATE SYNTHASE"/>
    <property type="match status" value="1"/>
</dbReference>
<feature type="domain" description="Pseudouridine synthase I TruA alpha/beta" evidence="8">
    <location>
        <begin position="340"/>
        <end position="421"/>
    </location>
</feature>
<proteinExistence type="inferred from homology"/>
<dbReference type="InterPro" id="IPR020097">
    <property type="entry name" value="PsdUridine_synth_TruA_a/b_dom"/>
</dbReference>
<evidence type="ECO:0000256" key="5">
    <source>
        <dbReference type="PIRSR" id="PIRSR641708-1"/>
    </source>
</evidence>
<name>A0ABD3GWQ5_9MARC</name>
<evidence type="ECO:0000256" key="1">
    <source>
        <dbReference type="ARBA" id="ARBA00009375"/>
    </source>
</evidence>
<evidence type="ECO:0000256" key="7">
    <source>
        <dbReference type="SAM" id="MobiDB-lite"/>
    </source>
</evidence>
<dbReference type="Pfam" id="PF01416">
    <property type="entry name" value="PseudoU_synth_1"/>
    <property type="match status" value="1"/>
</dbReference>
<evidence type="ECO:0000313" key="10">
    <source>
        <dbReference type="Proteomes" id="UP001633002"/>
    </source>
</evidence>
<dbReference type="GO" id="GO:0009982">
    <property type="term" value="F:pseudouridine synthase activity"/>
    <property type="evidence" value="ECO:0007669"/>
    <property type="project" value="UniProtKB-ARBA"/>
</dbReference>
<keyword evidence="3" id="KW-0413">Isomerase</keyword>
<accession>A0ABD3GWQ5</accession>
<evidence type="ECO:0000313" key="9">
    <source>
        <dbReference type="EMBL" id="KAL3682284.1"/>
    </source>
</evidence>
<feature type="compositionally biased region" description="Acidic residues" evidence="7">
    <location>
        <begin position="290"/>
        <end position="300"/>
    </location>
</feature>
<keyword evidence="2" id="KW-0819">tRNA processing</keyword>
<dbReference type="EMBL" id="JBJQOH010000006">
    <property type="protein sequence ID" value="KAL3682284.1"/>
    <property type="molecule type" value="Genomic_DNA"/>
</dbReference>
<dbReference type="InterPro" id="IPR020094">
    <property type="entry name" value="TruA/RsuA/RluB/E/F_N"/>
</dbReference>
<evidence type="ECO:0000256" key="2">
    <source>
        <dbReference type="ARBA" id="ARBA00022694"/>
    </source>
</evidence>
<keyword evidence="10" id="KW-1185">Reference proteome</keyword>
<dbReference type="Proteomes" id="UP001633002">
    <property type="component" value="Unassembled WGS sequence"/>
</dbReference>
<evidence type="ECO:0000259" key="8">
    <source>
        <dbReference type="Pfam" id="PF01416"/>
    </source>
</evidence>
<protein>
    <recommendedName>
        <fullName evidence="8">Pseudouridine synthase I TruA alpha/beta domain-containing protein</fullName>
    </recommendedName>
</protein>
<evidence type="ECO:0000256" key="3">
    <source>
        <dbReference type="ARBA" id="ARBA00023235"/>
    </source>
</evidence>
<dbReference type="Gene3D" id="3.30.70.660">
    <property type="entry name" value="Pseudouridine synthase I, catalytic domain, C-terminal subdomain"/>
    <property type="match status" value="1"/>
</dbReference>
<dbReference type="CDD" id="cd02568">
    <property type="entry name" value="PseudoU_synth_PUS1_PUS2"/>
    <property type="match status" value="1"/>
</dbReference>
<feature type="binding site" evidence="6">
    <location>
        <position position="210"/>
    </location>
    <ligand>
        <name>substrate</name>
    </ligand>
</feature>